<sequence>MQRTQKPFPHIISTQFSLDKTNWSLRETIQTLKILSKKPIKNAKYVWHGSCCSTNNSRIHSPLSYGGGIQFKEKQKETIKEKPKSQPLCNN</sequence>
<evidence type="ECO:0000313" key="1">
    <source>
        <dbReference type="EMBL" id="KAJ3435724.1"/>
    </source>
</evidence>
<dbReference type="Proteomes" id="UP001146793">
    <property type="component" value="Unassembled WGS sequence"/>
</dbReference>
<reference evidence="1" key="1">
    <citation type="submission" date="2022-08" db="EMBL/GenBank/DDBJ databases">
        <title>Novel sulphate-reducing endosymbionts in the free-living metamonad Anaeramoeba.</title>
        <authorList>
            <person name="Jerlstrom-Hultqvist J."/>
            <person name="Cepicka I."/>
            <person name="Gallot-Lavallee L."/>
            <person name="Salas-Leiva D."/>
            <person name="Curtis B.A."/>
            <person name="Zahonova K."/>
            <person name="Pipaliya S."/>
            <person name="Dacks J."/>
            <person name="Roger A.J."/>
        </authorList>
    </citation>
    <scope>NUCLEOTIDE SEQUENCE</scope>
    <source>
        <strain evidence="1">Busselton2</strain>
    </source>
</reference>
<dbReference type="AlphaFoldDB" id="A0AAV7Z3Z4"/>
<organism evidence="1 2">
    <name type="scientific">Anaeramoeba flamelloides</name>
    <dbReference type="NCBI Taxonomy" id="1746091"/>
    <lineage>
        <taxon>Eukaryota</taxon>
        <taxon>Metamonada</taxon>
        <taxon>Anaeramoebidae</taxon>
        <taxon>Anaeramoeba</taxon>
    </lineage>
</organism>
<proteinExistence type="predicted"/>
<accession>A0AAV7Z3Z4</accession>
<name>A0AAV7Z3Z4_9EUKA</name>
<gene>
    <name evidence="1" type="ORF">M0812_17762</name>
</gene>
<protein>
    <submittedName>
        <fullName evidence="1">Uncharacterized protein</fullName>
    </submittedName>
</protein>
<comment type="caution">
    <text evidence="1">The sequence shown here is derived from an EMBL/GenBank/DDBJ whole genome shotgun (WGS) entry which is preliminary data.</text>
</comment>
<dbReference type="EMBL" id="JANTQA010000036">
    <property type="protein sequence ID" value="KAJ3435724.1"/>
    <property type="molecule type" value="Genomic_DNA"/>
</dbReference>
<evidence type="ECO:0000313" key="2">
    <source>
        <dbReference type="Proteomes" id="UP001146793"/>
    </source>
</evidence>